<reference evidence="1" key="1">
    <citation type="journal article" date="2023" name="Nat. Commun.">
        <title>Diploid and tetraploid genomes of Acorus and the evolution of monocots.</title>
        <authorList>
            <person name="Ma L."/>
            <person name="Liu K.W."/>
            <person name="Li Z."/>
            <person name="Hsiao Y.Y."/>
            <person name="Qi Y."/>
            <person name="Fu T."/>
            <person name="Tang G.D."/>
            <person name="Zhang D."/>
            <person name="Sun W.H."/>
            <person name="Liu D.K."/>
            <person name="Li Y."/>
            <person name="Chen G.Z."/>
            <person name="Liu X.D."/>
            <person name="Liao X.Y."/>
            <person name="Jiang Y.T."/>
            <person name="Yu X."/>
            <person name="Hao Y."/>
            <person name="Huang J."/>
            <person name="Zhao X.W."/>
            <person name="Ke S."/>
            <person name="Chen Y.Y."/>
            <person name="Wu W.L."/>
            <person name="Hsu J.L."/>
            <person name="Lin Y.F."/>
            <person name="Huang M.D."/>
            <person name="Li C.Y."/>
            <person name="Huang L."/>
            <person name="Wang Z.W."/>
            <person name="Zhao X."/>
            <person name="Zhong W.Y."/>
            <person name="Peng D.H."/>
            <person name="Ahmad S."/>
            <person name="Lan S."/>
            <person name="Zhang J.S."/>
            <person name="Tsai W.C."/>
            <person name="Van de Peer Y."/>
            <person name="Liu Z.J."/>
        </authorList>
    </citation>
    <scope>NUCLEOTIDE SEQUENCE</scope>
    <source>
        <strain evidence="1">CP</strain>
    </source>
</reference>
<evidence type="ECO:0000313" key="2">
    <source>
        <dbReference type="Proteomes" id="UP001180020"/>
    </source>
</evidence>
<dbReference type="EMBL" id="JAUJYO010000006">
    <property type="protein sequence ID" value="KAK1313467.1"/>
    <property type="molecule type" value="Genomic_DNA"/>
</dbReference>
<comment type="caution">
    <text evidence="1">The sequence shown here is derived from an EMBL/GenBank/DDBJ whole genome shotgun (WGS) entry which is preliminary data.</text>
</comment>
<name>A0AAV9EJN8_ACOCL</name>
<protein>
    <submittedName>
        <fullName evidence="1">Uncharacterized protein</fullName>
    </submittedName>
</protein>
<dbReference type="Proteomes" id="UP001180020">
    <property type="component" value="Unassembled WGS sequence"/>
</dbReference>
<sequence length="49" mass="5757">MSSLLMNDPSHLYLWTLILHLKDGFYLDLPDQCVSPSLKEVLERNPYCF</sequence>
<gene>
    <name evidence="1" type="ORF">QJS10_CPA06g02412</name>
</gene>
<keyword evidence="2" id="KW-1185">Reference proteome</keyword>
<accession>A0AAV9EJN8</accession>
<dbReference type="AlphaFoldDB" id="A0AAV9EJN8"/>
<proteinExistence type="predicted"/>
<evidence type="ECO:0000313" key="1">
    <source>
        <dbReference type="EMBL" id="KAK1313467.1"/>
    </source>
</evidence>
<organism evidence="1 2">
    <name type="scientific">Acorus calamus</name>
    <name type="common">Sweet flag</name>
    <dbReference type="NCBI Taxonomy" id="4465"/>
    <lineage>
        <taxon>Eukaryota</taxon>
        <taxon>Viridiplantae</taxon>
        <taxon>Streptophyta</taxon>
        <taxon>Embryophyta</taxon>
        <taxon>Tracheophyta</taxon>
        <taxon>Spermatophyta</taxon>
        <taxon>Magnoliopsida</taxon>
        <taxon>Liliopsida</taxon>
        <taxon>Acoraceae</taxon>
        <taxon>Acorus</taxon>
    </lineage>
</organism>
<reference evidence="1" key="2">
    <citation type="submission" date="2023-06" db="EMBL/GenBank/DDBJ databases">
        <authorList>
            <person name="Ma L."/>
            <person name="Liu K.-W."/>
            <person name="Li Z."/>
            <person name="Hsiao Y.-Y."/>
            <person name="Qi Y."/>
            <person name="Fu T."/>
            <person name="Tang G."/>
            <person name="Zhang D."/>
            <person name="Sun W.-H."/>
            <person name="Liu D.-K."/>
            <person name="Li Y."/>
            <person name="Chen G.-Z."/>
            <person name="Liu X.-D."/>
            <person name="Liao X.-Y."/>
            <person name="Jiang Y.-T."/>
            <person name="Yu X."/>
            <person name="Hao Y."/>
            <person name="Huang J."/>
            <person name="Zhao X.-W."/>
            <person name="Ke S."/>
            <person name="Chen Y.-Y."/>
            <person name="Wu W.-L."/>
            <person name="Hsu J.-L."/>
            <person name="Lin Y.-F."/>
            <person name="Huang M.-D."/>
            <person name="Li C.-Y."/>
            <person name="Huang L."/>
            <person name="Wang Z.-W."/>
            <person name="Zhao X."/>
            <person name="Zhong W.-Y."/>
            <person name="Peng D.-H."/>
            <person name="Ahmad S."/>
            <person name="Lan S."/>
            <person name="Zhang J.-S."/>
            <person name="Tsai W.-C."/>
            <person name="Van De Peer Y."/>
            <person name="Liu Z.-J."/>
        </authorList>
    </citation>
    <scope>NUCLEOTIDE SEQUENCE</scope>
    <source>
        <strain evidence="1">CP</strain>
        <tissue evidence="1">Leaves</tissue>
    </source>
</reference>